<comment type="cofactor">
    <cofactor evidence="1">
        <name>Mg(2+)</name>
        <dbReference type="ChEBI" id="CHEBI:18420"/>
    </cofactor>
</comment>
<sequence length="486" mass="54872">MVNTMAFMGNQWSQGAGMNQIGFAMAIAASMVVITMLQQFLFQHFAGYVERCIRKLVSSLDPYVQIKFHEDTFNGGPKNHEAYAAIETYLSANCSAQAPRLKANAVRDIKTPVLCVDDGEGVDDEFRGVKVSWHLSKDKDPNEGLRGSRKNRYYALTFRKTHRKMVIEEYLKHVMEKGIETVTKNRQLKLYSNSASEQGGYWNYIMEFDHPATFETVAMEEEKKKDIINDLKKFSKAKEYYRRIGKPWKRGYLLYGPPGTGKSTMIAAMANELNYDVYDLELTAVSSNANLKRLLNRTPCNSILVIEDIDCSSDITGQREKKQSDDMAKFEKVTLSGLLNCVDGLFSAYDGGRVMVFTTNHVENLDSALIRRGRMDKHIAMSFCGFEAFKFLANNYLGIENHELFPKIEGLLKQTHITPADVAENLIADDDDEGSADACLQTLIEVLEKKVEEEKSRLLNDDEKKTEPDRAVEENGTGAKGNGHVY</sequence>
<evidence type="ECO:0000256" key="5">
    <source>
        <dbReference type="ARBA" id="ARBA00049360"/>
    </source>
</evidence>
<dbReference type="CDD" id="cd19510">
    <property type="entry name" value="RecA-like_BCS1"/>
    <property type="match status" value="1"/>
</dbReference>
<reference evidence="10 11" key="1">
    <citation type="journal article" date="2018" name="Proc. Natl. Acad. Sci. U.S.A.">
        <title>Draft genome sequence of Camellia sinensis var. sinensis provides insights into the evolution of the tea genome and tea quality.</title>
        <authorList>
            <person name="Wei C."/>
            <person name="Yang H."/>
            <person name="Wang S."/>
            <person name="Zhao J."/>
            <person name="Liu C."/>
            <person name="Gao L."/>
            <person name="Xia E."/>
            <person name="Lu Y."/>
            <person name="Tai Y."/>
            <person name="She G."/>
            <person name="Sun J."/>
            <person name="Cao H."/>
            <person name="Tong W."/>
            <person name="Gao Q."/>
            <person name="Li Y."/>
            <person name="Deng W."/>
            <person name="Jiang X."/>
            <person name="Wang W."/>
            <person name="Chen Q."/>
            <person name="Zhang S."/>
            <person name="Li H."/>
            <person name="Wu J."/>
            <person name="Wang P."/>
            <person name="Li P."/>
            <person name="Shi C."/>
            <person name="Zheng F."/>
            <person name="Jian J."/>
            <person name="Huang B."/>
            <person name="Shan D."/>
            <person name="Shi M."/>
            <person name="Fang C."/>
            <person name="Yue Y."/>
            <person name="Li F."/>
            <person name="Li D."/>
            <person name="Wei S."/>
            <person name="Han B."/>
            <person name="Jiang C."/>
            <person name="Yin Y."/>
            <person name="Xia T."/>
            <person name="Zhang Z."/>
            <person name="Bennetzen J.L."/>
            <person name="Zhao S."/>
            <person name="Wan X."/>
        </authorList>
    </citation>
    <scope>NUCLEOTIDE SEQUENCE [LARGE SCALE GENOMIC DNA]</scope>
    <source>
        <strain evidence="11">cv. Shuchazao</strain>
        <tissue evidence="10">Leaf</tissue>
    </source>
</reference>
<dbReference type="PANTHER" id="PTHR23070">
    <property type="entry name" value="BCS1 AAA-TYPE ATPASE"/>
    <property type="match status" value="1"/>
</dbReference>
<evidence type="ECO:0000256" key="6">
    <source>
        <dbReference type="RuleBase" id="RU003651"/>
    </source>
</evidence>
<evidence type="ECO:0000256" key="8">
    <source>
        <dbReference type="SAM" id="Phobius"/>
    </source>
</evidence>
<dbReference type="InterPro" id="IPR058017">
    <property type="entry name" value="At3g28540-like_C"/>
</dbReference>
<dbReference type="InterPro" id="IPR027417">
    <property type="entry name" value="P-loop_NTPase"/>
</dbReference>
<dbReference type="SUPFAM" id="SSF52540">
    <property type="entry name" value="P-loop containing nucleoside triphosphate hydrolases"/>
    <property type="match status" value="1"/>
</dbReference>
<dbReference type="Pfam" id="PF00004">
    <property type="entry name" value="AAA"/>
    <property type="match status" value="1"/>
</dbReference>
<feature type="transmembrane region" description="Helical" evidence="8">
    <location>
        <begin position="21"/>
        <end position="42"/>
    </location>
</feature>
<keyword evidence="3" id="KW-0378">Hydrolase</keyword>
<dbReference type="Gene3D" id="3.40.50.300">
    <property type="entry name" value="P-loop containing nucleotide triphosphate hydrolases"/>
    <property type="match status" value="1"/>
</dbReference>
<dbReference type="InterPro" id="IPR025753">
    <property type="entry name" value="AAA_N_dom"/>
</dbReference>
<keyword evidence="6" id="KW-0067">ATP-binding</keyword>
<feature type="region of interest" description="Disordered" evidence="7">
    <location>
        <begin position="453"/>
        <end position="486"/>
    </location>
</feature>
<feature type="domain" description="AAA+ ATPase" evidence="9">
    <location>
        <begin position="248"/>
        <end position="385"/>
    </location>
</feature>
<evidence type="ECO:0000256" key="3">
    <source>
        <dbReference type="ARBA" id="ARBA00022801"/>
    </source>
</evidence>
<keyword evidence="11" id="KW-1185">Reference proteome</keyword>
<dbReference type="EMBL" id="SDRB02010964">
    <property type="protein sequence ID" value="THG03412.1"/>
    <property type="molecule type" value="Genomic_DNA"/>
</dbReference>
<dbReference type="PROSITE" id="PS00674">
    <property type="entry name" value="AAA"/>
    <property type="match status" value="1"/>
</dbReference>
<comment type="similarity">
    <text evidence="2">Belongs to the AAA ATPase family. BCS1 subfamily.</text>
</comment>
<evidence type="ECO:0000259" key="9">
    <source>
        <dbReference type="SMART" id="SM00382"/>
    </source>
</evidence>
<accession>A0A4S4DKI1</accession>
<proteinExistence type="inferred from homology"/>
<gene>
    <name evidence="10" type="ORF">TEA_026319</name>
</gene>
<dbReference type="Pfam" id="PF25568">
    <property type="entry name" value="AAA_lid_At3g28540"/>
    <property type="match status" value="1"/>
</dbReference>
<evidence type="ECO:0000313" key="11">
    <source>
        <dbReference type="Proteomes" id="UP000306102"/>
    </source>
</evidence>
<evidence type="ECO:0000256" key="4">
    <source>
        <dbReference type="ARBA" id="ARBA00022842"/>
    </source>
</evidence>
<keyword evidence="4" id="KW-0460">Magnesium</keyword>
<evidence type="ECO:0000256" key="7">
    <source>
        <dbReference type="SAM" id="MobiDB-lite"/>
    </source>
</evidence>
<organism evidence="10 11">
    <name type="scientific">Camellia sinensis var. sinensis</name>
    <name type="common">China tea</name>
    <dbReference type="NCBI Taxonomy" id="542762"/>
    <lineage>
        <taxon>Eukaryota</taxon>
        <taxon>Viridiplantae</taxon>
        <taxon>Streptophyta</taxon>
        <taxon>Embryophyta</taxon>
        <taxon>Tracheophyta</taxon>
        <taxon>Spermatophyta</taxon>
        <taxon>Magnoliopsida</taxon>
        <taxon>eudicotyledons</taxon>
        <taxon>Gunneridae</taxon>
        <taxon>Pentapetalae</taxon>
        <taxon>asterids</taxon>
        <taxon>Ericales</taxon>
        <taxon>Theaceae</taxon>
        <taxon>Camellia</taxon>
    </lineage>
</organism>
<keyword evidence="8" id="KW-0812">Transmembrane</keyword>
<keyword evidence="8" id="KW-0472">Membrane</keyword>
<dbReference type="Pfam" id="PF14363">
    <property type="entry name" value="AAA_assoc"/>
    <property type="match status" value="1"/>
</dbReference>
<dbReference type="SMART" id="SM00382">
    <property type="entry name" value="AAA"/>
    <property type="match status" value="1"/>
</dbReference>
<dbReference type="GO" id="GO:0006950">
    <property type="term" value="P:response to stress"/>
    <property type="evidence" value="ECO:0007669"/>
    <property type="project" value="UniProtKB-ARBA"/>
</dbReference>
<dbReference type="InterPro" id="IPR050747">
    <property type="entry name" value="Mitochondrial_chaperone_BCS1"/>
</dbReference>
<keyword evidence="6" id="KW-0547">Nucleotide-binding</keyword>
<dbReference type="Gene3D" id="6.10.280.40">
    <property type="match status" value="1"/>
</dbReference>
<name>A0A4S4DKI1_CAMSN</name>
<protein>
    <recommendedName>
        <fullName evidence="9">AAA+ ATPase domain-containing protein</fullName>
    </recommendedName>
</protein>
<dbReference type="AlphaFoldDB" id="A0A4S4DKI1"/>
<evidence type="ECO:0000256" key="2">
    <source>
        <dbReference type="ARBA" id="ARBA00007448"/>
    </source>
</evidence>
<dbReference type="Proteomes" id="UP000306102">
    <property type="component" value="Unassembled WGS sequence"/>
</dbReference>
<dbReference type="InterPro" id="IPR003959">
    <property type="entry name" value="ATPase_AAA_core"/>
</dbReference>
<comment type="catalytic activity">
    <reaction evidence="5">
        <text>ATP + H2O = ADP + phosphate + H(+)</text>
        <dbReference type="Rhea" id="RHEA:13065"/>
        <dbReference type="ChEBI" id="CHEBI:15377"/>
        <dbReference type="ChEBI" id="CHEBI:15378"/>
        <dbReference type="ChEBI" id="CHEBI:30616"/>
        <dbReference type="ChEBI" id="CHEBI:43474"/>
        <dbReference type="ChEBI" id="CHEBI:456216"/>
    </reaction>
</comment>
<evidence type="ECO:0000313" key="10">
    <source>
        <dbReference type="EMBL" id="THG03412.1"/>
    </source>
</evidence>
<dbReference type="GO" id="GO:0016887">
    <property type="term" value="F:ATP hydrolysis activity"/>
    <property type="evidence" value="ECO:0007669"/>
    <property type="project" value="InterPro"/>
</dbReference>
<comment type="caution">
    <text evidence="10">The sequence shown here is derived from an EMBL/GenBank/DDBJ whole genome shotgun (WGS) entry which is preliminary data.</text>
</comment>
<dbReference type="InterPro" id="IPR003960">
    <property type="entry name" value="ATPase_AAA_CS"/>
</dbReference>
<dbReference type="STRING" id="542762.A0A4S4DKI1"/>
<dbReference type="InterPro" id="IPR003593">
    <property type="entry name" value="AAA+_ATPase"/>
</dbReference>
<keyword evidence="8" id="KW-1133">Transmembrane helix</keyword>
<feature type="compositionally biased region" description="Basic and acidic residues" evidence="7">
    <location>
        <begin position="453"/>
        <end position="473"/>
    </location>
</feature>
<evidence type="ECO:0000256" key="1">
    <source>
        <dbReference type="ARBA" id="ARBA00001946"/>
    </source>
</evidence>
<dbReference type="GO" id="GO:0005524">
    <property type="term" value="F:ATP binding"/>
    <property type="evidence" value="ECO:0007669"/>
    <property type="project" value="UniProtKB-KW"/>
</dbReference>